<keyword evidence="4" id="KW-1185">Reference proteome</keyword>
<keyword evidence="1" id="KW-0175">Coiled coil</keyword>
<accession>A0A7M7HDX1</accession>
<reference evidence="3" key="1">
    <citation type="submission" date="2021-01" db="UniProtKB">
        <authorList>
            <consortium name="EnsemblMetazoa"/>
        </authorList>
    </citation>
    <scope>IDENTIFICATION</scope>
</reference>
<evidence type="ECO:0000256" key="1">
    <source>
        <dbReference type="SAM" id="Coils"/>
    </source>
</evidence>
<sequence length="170" mass="19874">MEFVEARITILKLNIKKIKCRKMDKNDDKSENVCINLDFSTSPSPSKQEKIKEFWKFLDSQDVLKAFKQPAAADEEKPPESRSSPPPPENNASSSKAISTKPKENLERNKVQRKKRYDDQCKLEKYFREDLRYADTLEPSYAELNAEIEEYQRRLLQCGCKTKNCDCKKK</sequence>
<name>A0A7M7HDX1_NASVI</name>
<dbReference type="EnsemblMetazoa" id="XM_008212994">
    <property type="protein sequence ID" value="XP_008211216"/>
    <property type="gene ID" value="LOC100678298"/>
</dbReference>
<evidence type="ECO:0000313" key="3">
    <source>
        <dbReference type="EnsemblMetazoa" id="XP_008211216"/>
    </source>
</evidence>
<feature type="compositionally biased region" description="Basic and acidic residues" evidence="2">
    <location>
        <begin position="101"/>
        <end position="116"/>
    </location>
</feature>
<proteinExistence type="predicted"/>
<evidence type="ECO:0000256" key="2">
    <source>
        <dbReference type="SAM" id="MobiDB-lite"/>
    </source>
</evidence>
<dbReference type="OrthoDB" id="7549202at2759"/>
<dbReference type="InParanoid" id="A0A7M7HDX1"/>
<evidence type="ECO:0000313" key="4">
    <source>
        <dbReference type="Proteomes" id="UP000002358"/>
    </source>
</evidence>
<dbReference type="KEGG" id="nvi:100678298"/>
<protein>
    <submittedName>
        <fullName evidence="3">Uncharacterized protein</fullName>
    </submittedName>
</protein>
<dbReference type="GeneID" id="100678298"/>
<organism evidence="3 4">
    <name type="scientific">Nasonia vitripennis</name>
    <name type="common">Parasitic wasp</name>
    <dbReference type="NCBI Taxonomy" id="7425"/>
    <lineage>
        <taxon>Eukaryota</taxon>
        <taxon>Metazoa</taxon>
        <taxon>Ecdysozoa</taxon>
        <taxon>Arthropoda</taxon>
        <taxon>Hexapoda</taxon>
        <taxon>Insecta</taxon>
        <taxon>Pterygota</taxon>
        <taxon>Neoptera</taxon>
        <taxon>Endopterygota</taxon>
        <taxon>Hymenoptera</taxon>
        <taxon>Apocrita</taxon>
        <taxon>Proctotrupomorpha</taxon>
        <taxon>Chalcidoidea</taxon>
        <taxon>Pteromalidae</taxon>
        <taxon>Pteromalinae</taxon>
        <taxon>Nasonia</taxon>
    </lineage>
</organism>
<dbReference type="RefSeq" id="XP_008211216.1">
    <property type="nucleotide sequence ID" value="XM_008212994.3"/>
</dbReference>
<dbReference type="Proteomes" id="UP000002358">
    <property type="component" value="Chromosome 4"/>
</dbReference>
<feature type="coiled-coil region" evidence="1">
    <location>
        <begin position="134"/>
        <end position="161"/>
    </location>
</feature>
<feature type="region of interest" description="Disordered" evidence="2">
    <location>
        <begin position="68"/>
        <end position="116"/>
    </location>
</feature>
<dbReference type="AlphaFoldDB" id="A0A7M7HDX1"/>